<feature type="transmembrane region" description="Helical" evidence="1">
    <location>
        <begin position="61"/>
        <end position="85"/>
    </location>
</feature>
<accession>A0A182TJN6</accession>
<reference evidence="2" key="2">
    <citation type="submission" date="2020-05" db="UniProtKB">
        <authorList>
            <consortium name="EnsemblMetazoa"/>
        </authorList>
    </citation>
    <scope>IDENTIFICATION</scope>
    <source>
        <strain evidence="2">CM1001059</strain>
    </source>
</reference>
<protein>
    <submittedName>
        <fullName evidence="2">Uncharacterized protein</fullName>
    </submittedName>
</protein>
<organism evidence="2 3">
    <name type="scientific">Anopheles melas</name>
    <dbReference type="NCBI Taxonomy" id="34690"/>
    <lineage>
        <taxon>Eukaryota</taxon>
        <taxon>Metazoa</taxon>
        <taxon>Ecdysozoa</taxon>
        <taxon>Arthropoda</taxon>
        <taxon>Hexapoda</taxon>
        <taxon>Insecta</taxon>
        <taxon>Pterygota</taxon>
        <taxon>Neoptera</taxon>
        <taxon>Endopterygota</taxon>
        <taxon>Diptera</taxon>
        <taxon>Nematocera</taxon>
        <taxon>Culicoidea</taxon>
        <taxon>Culicidae</taxon>
        <taxon>Anophelinae</taxon>
        <taxon>Anopheles</taxon>
    </lineage>
</organism>
<dbReference type="VEuPathDB" id="VectorBase:AMEC003533"/>
<feature type="transmembrane region" description="Helical" evidence="1">
    <location>
        <begin position="30"/>
        <end position="54"/>
    </location>
</feature>
<dbReference type="Proteomes" id="UP000075902">
    <property type="component" value="Unassembled WGS sequence"/>
</dbReference>
<dbReference type="EnsemblMetazoa" id="AMEC003533-RA">
    <property type="protein sequence ID" value="AMEC003533-PA"/>
    <property type="gene ID" value="AMEC003533"/>
</dbReference>
<keyword evidence="1" id="KW-0812">Transmembrane</keyword>
<keyword evidence="1" id="KW-1133">Transmembrane helix</keyword>
<dbReference type="AlphaFoldDB" id="A0A182TJN6"/>
<reference evidence="3" key="1">
    <citation type="submission" date="2014-01" db="EMBL/GenBank/DDBJ databases">
        <title>The Genome Sequence of Anopheles melas CM1001059_A (V2).</title>
        <authorList>
            <consortium name="The Broad Institute Genomics Platform"/>
            <person name="Neafsey D.E."/>
            <person name="Besansky N."/>
            <person name="Howell P."/>
            <person name="Walton C."/>
            <person name="Young S.K."/>
            <person name="Zeng Q."/>
            <person name="Gargeya S."/>
            <person name="Fitzgerald M."/>
            <person name="Haas B."/>
            <person name="Abouelleil A."/>
            <person name="Allen A.W."/>
            <person name="Alvarado L."/>
            <person name="Arachchi H.M."/>
            <person name="Berlin A.M."/>
            <person name="Chapman S.B."/>
            <person name="Gainer-Dewar J."/>
            <person name="Goldberg J."/>
            <person name="Griggs A."/>
            <person name="Gujja S."/>
            <person name="Hansen M."/>
            <person name="Howarth C."/>
            <person name="Imamovic A."/>
            <person name="Ireland A."/>
            <person name="Larimer J."/>
            <person name="McCowan C."/>
            <person name="Murphy C."/>
            <person name="Pearson M."/>
            <person name="Poon T.W."/>
            <person name="Priest M."/>
            <person name="Roberts A."/>
            <person name="Saif S."/>
            <person name="Shea T."/>
            <person name="Sisk P."/>
            <person name="Sykes S."/>
            <person name="Wortman J."/>
            <person name="Nusbaum C."/>
            <person name="Birren B."/>
        </authorList>
    </citation>
    <scope>NUCLEOTIDE SEQUENCE [LARGE SCALE GENOMIC DNA]</scope>
    <source>
        <strain evidence="3">CM1001059</strain>
    </source>
</reference>
<keyword evidence="3" id="KW-1185">Reference proteome</keyword>
<name>A0A182TJN6_9DIPT</name>
<evidence type="ECO:0000313" key="3">
    <source>
        <dbReference type="Proteomes" id="UP000075902"/>
    </source>
</evidence>
<proteinExistence type="predicted"/>
<evidence type="ECO:0000313" key="2">
    <source>
        <dbReference type="EnsemblMetazoa" id="AMEC003533-PA"/>
    </source>
</evidence>
<evidence type="ECO:0000256" key="1">
    <source>
        <dbReference type="SAM" id="Phobius"/>
    </source>
</evidence>
<sequence length="103" mass="11164">MVVGFPVESAGHHARLLSSAVHSKIPAQKVLTTIVLEALVNCVCVCVFVSVCVCGVRCVTLFLVLFIYFLPFLSNSLALVGVLAAQLGAQNFKSFPFTYYKTH</sequence>
<keyword evidence="1" id="KW-0472">Membrane</keyword>